<evidence type="ECO:0000313" key="1">
    <source>
        <dbReference type="Proteomes" id="UP000887565"/>
    </source>
</evidence>
<proteinExistence type="predicted"/>
<evidence type="ECO:0000313" key="2">
    <source>
        <dbReference type="WBParaSite" id="nRc.2.0.1.t34322-RA"/>
    </source>
</evidence>
<sequence length="321" mass="36575">SDYHGSTIQACFHNIGIFVKKFGGVVAVPQKFVIRPPTTASLSGCWRKDDNKESLEMGLRKFYGSSYGLKYQTGERRLTTLSLEYQESQKVNDIERTLFRMSMGEYEFRFTLSANCHSTISLSRPPILNEKILVANEVHDGKWHSIRCIFSNTDIDCRGEDGISHKLNVPLPTESWKNSLTAKHNIIYFDVSQLAKAYKVYATPLQEYDAIVWSPHSKAIGWHSIRCIFSNTDIDCRGEDGIPHKLNVPLPTESWKNSLTAKHNIIYFDVSQIAKAYKVYARPLPEYDAIVWSPHSKANIKTKTDLKLKDCCIIMQSVTRS</sequence>
<protein>
    <submittedName>
        <fullName evidence="2">Uncharacterized protein</fullName>
    </submittedName>
</protein>
<name>A0A915K8V6_ROMCU</name>
<organism evidence="1 2">
    <name type="scientific">Romanomermis culicivorax</name>
    <name type="common">Nematode worm</name>
    <dbReference type="NCBI Taxonomy" id="13658"/>
    <lineage>
        <taxon>Eukaryota</taxon>
        <taxon>Metazoa</taxon>
        <taxon>Ecdysozoa</taxon>
        <taxon>Nematoda</taxon>
        <taxon>Enoplea</taxon>
        <taxon>Dorylaimia</taxon>
        <taxon>Mermithida</taxon>
        <taxon>Mermithoidea</taxon>
        <taxon>Mermithidae</taxon>
        <taxon>Romanomermis</taxon>
    </lineage>
</organism>
<keyword evidence="1" id="KW-1185">Reference proteome</keyword>
<accession>A0A915K8V6</accession>
<dbReference type="Proteomes" id="UP000887565">
    <property type="component" value="Unplaced"/>
</dbReference>
<dbReference type="AlphaFoldDB" id="A0A915K8V6"/>
<dbReference type="WBParaSite" id="nRc.2.0.1.t34322-RA">
    <property type="protein sequence ID" value="nRc.2.0.1.t34322-RA"/>
    <property type="gene ID" value="nRc.2.0.1.g34322"/>
</dbReference>
<reference evidence="2" key="1">
    <citation type="submission" date="2022-11" db="UniProtKB">
        <authorList>
            <consortium name="WormBaseParasite"/>
        </authorList>
    </citation>
    <scope>IDENTIFICATION</scope>
</reference>